<evidence type="ECO:0000256" key="1">
    <source>
        <dbReference type="ARBA" id="ARBA00006987"/>
    </source>
</evidence>
<sequence length="324" mass="33792">MRTRQIAFTLSTSLLALAVSAGAAQAAYPEKPIQLIVPWSAGGGTDAVARQLANGLQEELGQQVNVVNRTGGAGVVGHTAMTLAEPDGYTLGLPTAEITTYRHIGTAPISYEDLTPIALVNFDSAAFNIGADSGWDSLEAALDDIKANPDQYTVSGSAPGAAYHLAFAGFLNQQGIDPNSVALVPSEGAAPGLQELAAGGVDFVFSSLPESESMRQAGRVNTLAVFADDRLEAFPDIPTSGEITGQPWSAGTWRGLAGPKGLPEDVVSTLAEAAQKVYESEEFQSFMQQRGFGTQWEGPEGFAAFMAEADANNAEIIDKLGLAQ</sequence>
<dbReference type="RefSeq" id="WP_073437218.1">
    <property type="nucleotide sequence ID" value="NZ_BJXU01000189.1"/>
</dbReference>
<dbReference type="InterPro" id="IPR005064">
    <property type="entry name" value="BUG"/>
</dbReference>
<dbReference type="Proteomes" id="UP000321726">
    <property type="component" value="Unassembled WGS sequence"/>
</dbReference>
<evidence type="ECO:0000313" key="5">
    <source>
        <dbReference type="Proteomes" id="UP000184123"/>
    </source>
</evidence>
<reference evidence="4 5" key="1">
    <citation type="submission" date="2016-11" db="EMBL/GenBank/DDBJ databases">
        <authorList>
            <person name="Jaros S."/>
            <person name="Januszkiewicz K."/>
            <person name="Wedrychowicz H."/>
        </authorList>
    </citation>
    <scope>NUCLEOTIDE SEQUENCE [LARGE SCALE GENOMIC DNA]</scope>
    <source>
        <strain evidence="4 5">DSM 4740</strain>
    </source>
</reference>
<dbReference type="Proteomes" id="UP000184123">
    <property type="component" value="Unassembled WGS sequence"/>
</dbReference>
<dbReference type="SUPFAM" id="SSF53850">
    <property type="entry name" value="Periplasmic binding protein-like II"/>
    <property type="match status" value="1"/>
</dbReference>
<dbReference type="Gene3D" id="3.40.190.10">
    <property type="entry name" value="Periplasmic binding protein-like II"/>
    <property type="match status" value="1"/>
</dbReference>
<evidence type="ECO:0000313" key="6">
    <source>
        <dbReference type="Proteomes" id="UP000321726"/>
    </source>
</evidence>
<keyword evidence="2" id="KW-0732">Signal</keyword>
<proteinExistence type="inferred from homology"/>
<dbReference type="PANTHER" id="PTHR42928:SF5">
    <property type="entry name" value="BLR1237 PROTEIN"/>
    <property type="match status" value="1"/>
</dbReference>
<accession>A0A1M7MK85</accession>
<dbReference type="PANTHER" id="PTHR42928">
    <property type="entry name" value="TRICARBOXYLATE-BINDING PROTEIN"/>
    <property type="match status" value="1"/>
</dbReference>
<dbReference type="STRING" id="44933.SAMN05660971_04244"/>
<dbReference type="AlphaFoldDB" id="A0A1M7MK85"/>
<dbReference type="Pfam" id="PF03401">
    <property type="entry name" value="TctC"/>
    <property type="match status" value="1"/>
</dbReference>
<evidence type="ECO:0000256" key="2">
    <source>
        <dbReference type="SAM" id="SignalP"/>
    </source>
</evidence>
<reference evidence="3 6" key="2">
    <citation type="submission" date="2019-07" db="EMBL/GenBank/DDBJ databases">
        <title>Whole genome shotgun sequence of Halomonas cupida NBRC 102219.</title>
        <authorList>
            <person name="Hosoyama A."/>
            <person name="Uohara A."/>
            <person name="Ohji S."/>
            <person name="Ichikawa N."/>
        </authorList>
    </citation>
    <scope>NUCLEOTIDE SEQUENCE [LARGE SCALE GENOMIC DNA]</scope>
    <source>
        <strain evidence="3 6">NBRC 102219</strain>
    </source>
</reference>
<keyword evidence="6" id="KW-1185">Reference proteome</keyword>
<organism evidence="4 5">
    <name type="scientific">Halomonas cupida</name>
    <dbReference type="NCBI Taxonomy" id="44933"/>
    <lineage>
        <taxon>Bacteria</taxon>
        <taxon>Pseudomonadati</taxon>
        <taxon>Pseudomonadota</taxon>
        <taxon>Gammaproteobacteria</taxon>
        <taxon>Oceanospirillales</taxon>
        <taxon>Halomonadaceae</taxon>
        <taxon>Halomonas</taxon>
    </lineage>
</organism>
<dbReference type="Gene3D" id="3.40.190.150">
    <property type="entry name" value="Bordetella uptake gene, domain 1"/>
    <property type="match status" value="1"/>
</dbReference>
<dbReference type="InterPro" id="IPR042100">
    <property type="entry name" value="Bug_dom1"/>
</dbReference>
<comment type="similarity">
    <text evidence="1">Belongs to the UPF0065 (bug) family.</text>
</comment>
<protein>
    <submittedName>
        <fullName evidence="4">Tripartite-type tricarboxylate transporter, receptor component TctC</fullName>
    </submittedName>
</protein>
<feature type="chain" id="PRO_5013201142" evidence="2">
    <location>
        <begin position="27"/>
        <end position="324"/>
    </location>
</feature>
<name>A0A1M7MK85_9GAMM</name>
<evidence type="ECO:0000313" key="3">
    <source>
        <dbReference type="EMBL" id="GEN26137.1"/>
    </source>
</evidence>
<dbReference type="EMBL" id="BJXU01000189">
    <property type="protein sequence ID" value="GEN26137.1"/>
    <property type="molecule type" value="Genomic_DNA"/>
</dbReference>
<dbReference type="PIRSF" id="PIRSF017082">
    <property type="entry name" value="YflP"/>
    <property type="match status" value="1"/>
</dbReference>
<gene>
    <name evidence="3" type="ORF">HCU01_40860</name>
    <name evidence="4" type="ORF">SAMN05660971_04244</name>
</gene>
<evidence type="ECO:0000313" key="4">
    <source>
        <dbReference type="EMBL" id="SHM91431.1"/>
    </source>
</evidence>
<dbReference type="OrthoDB" id="5171643at2"/>
<feature type="signal peptide" evidence="2">
    <location>
        <begin position="1"/>
        <end position="26"/>
    </location>
</feature>
<dbReference type="EMBL" id="FRCA01000018">
    <property type="protein sequence ID" value="SHM91431.1"/>
    <property type="molecule type" value="Genomic_DNA"/>
</dbReference>
<keyword evidence="4" id="KW-0675">Receptor</keyword>
<dbReference type="CDD" id="cd07012">
    <property type="entry name" value="PBP2_Bug_TTT"/>
    <property type="match status" value="1"/>
</dbReference>